<dbReference type="Proteomes" id="UP000000483">
    <property type="component" value="Chromosome"/>
</dbReference>
<dbReference type="EMBL" id="CP002629">
    <property type="protein sequence ID" value="AEB08757.1"/>
    <property type="molecule type" value="Genomic_DNA"/>
</dbReference>
<organism evidence="1 2">
    <name type="scientific">Desulfobacca acetoxidans (strain ATCC 700848 / DSM 11109 / ASRB2)</name>
    <dbReference type="NCBI Taxonomy" id="880072"/>
    <lineage>
        <taxon>Bacteria</taxon>
        <taxon>Pseudomonadati</taxon>
        <taxon>Thermodesulfobacteriota</taxon>
        <taxon>Desulfobaccia</taxon>
        <taxon>Desulfobaccales</taxon>
        <taxon>Desulfobaccaceae</taxon>
        <taxon>Desulfobacca</taxon>
    </lineage>
</organism>
<dbReference type="STRING" id="880072.Desac_0881"/>
<keyword evidence="2" id="KW-1185">Reference proteome</keyword>
<reference evidence="2" key="2">
    <citation type="submission" date="2011-03" db="EMBL/GenBank/DDBJ databases">
        <title>The complete genome of Desulfobacca acetoxidans DSM 11109.</title>
        <authorList>
            <consortium name="US DOE Joint Genome Institute (JGI-PGF)"/>
            <person name="Lucas S."/>
            <person name="Copeland A."/>
            <person name="Lapidus A."/>
            <person name="Bruce D."/>
            <person name="Goodwin L."/>
            <person name="Pitluck S."/>
            <person name="Peters L."/>
            <person name="Kyrpides N."/>
            <person name="Mavromatis K."/>
            <person name="Ivanova N."/>
            <person name="Ovchinnikova G."/>
            <person name="Teshima H."/>
            <person name="Detter J.C."/>
            <person name="Han C."/>
            <person name="Land M."/>
            <person name="Hauser L."/>
            <person name="Markowitz V."/>
            <person name="Cheng J.-F."/>
            <person name="Hugenholtz P."/>
            <person name="Woyke T."/>
            <person name="Wu D."/>
            <person name="Spring S."/>
            <person name="Schueler E."/>
            <person name="Brambilla E."/>
            <person name="Klenk H.-P."/>
            <person name="Eisen J.A."/>
        </authorList>
    </citation>
    <scope>NUCLEOTIDE SEQUENCE [LARGE SCALE GENOMIC DNA]</scope>
    <source>
        <strain evidence="2">ATCC 700848 / DSM 11109 / ASRB2</strain>
    </source>
</reference>
<dbReference type="Pfam" id="PF10117">
    <property type="entry name" value="McrBC"/>
    <property type="match status" value="1"/>
</dbReference>
<dbReference type="PANTHER" id="PTHR38733:SF1">
    <property type="entry name" value="TYPE IV METHYL-DIRECTED RESTRICTION ENZYME ECOKMCRBC"/>
    <property type="match status" value="1"/>
</dbReference>
<dbReference type="REBASE" id="34397">
    <property type="entry name" value="Dac11109McrBCP"/>
</dbReference>
<dbReference type="KEGG" id="dao:Desac_0881"/>
<name>F2NGY6_DESAR</name>
<dbReference type="AlphaFoldDB" id="F2NGY6"/>
<protein>
    <submittedName>
        <fullName evidence="1">5-methylcytosine restriction system component-like protein</fullName>
    </submittedName>
</protein>
<sequence length="440" mass="50398">MSELSVSIQEWQTLEPIPGSPLAGIGFEEPTTKRIAAELTQSGKLEILELRHGLSIRATSYVGSLKLGQISLNILPKLAVKPLLTLLRYAYNFRRLTLFLPLAHGYAPRTFQDLLIHQLAAEVAELFSRGLHRRYEAVHTDLQSPRGKIDFQSLMRQGGLSQARLPCRHHPRLENTLLNRFILSGLLLSVQLTEDRILRTLLRRLVSFMQDSIIPIKLDRETVRLVRRMDDRMTKAYRPARGIIELLLDGLGITLDGSSSSTQAPGFLFDMNRFFQELMSKFLRDNLNGLTVVDEYRLKGMMAYDPLFNPLRRRPPDLRPDYLIFNRHQLVAIIDAKYRDLWEKPLPREMLYQLTIYALSRFNGVKSAVILYPTEDSAAKEARIKILDPIKGQNRAQVILRPVNLLKLESLLFQSQGISLLRQRQVFANNLVFGPDSHLN</sequence>
<dbReference type="HOGENOM" id="CLU_646768_0_0_7"/>
<evidence type="ECO:0000313" key="1">
    <source>
        <dbReference type="EMBL" id="AEB08757.1"/>
    </source>
</evidence>
<reference evidence="1 2" key="1">
    <citation type="journal article" date="2011" name="Stand. Genomic Sci.">
        <title>Complete genome sequence of the acetate-degrading sulfate reducer Desulfobacca acetoxidans type strain (ASRB2).</title>
        <authorList>
            <person name="Goker M."/>
            <person name="Teshima H."/>
            <person name="Lapidus A."/>
            <person name="Nolan M."/>
            <person name="Lucas S."/>
            <person name="Hammon N."/>
            <person name="Deshpande S."/>
            <person name="Cheng J.F."/>
            <person name="Tapia R."/>
            <person name="Han C."/>
            <person name="Goodwin L."/>
            <person name="Pitluck S."/>
            <person name="Huntemann M."/>
            <person name="Liolios K."/>
            <person name="Ivanova N."/>
            <person name="Pagani I."/>
            <person name="Mavromatis K."/>
            <person name="Ovchinikova G."/>
            <person name="Pati A."/>
            <person name="Chen A."/>
            <person name="Palaniappan K."/>
            <person name="Land M."/>
            <person name="Hauser L."/>
            <person name="Brambilla E.M."/>
            <person name="Rohde M."/>
            <person name="Spring S."/>
            <person name="Detter J.C."/>
            <person name="Woyke T."/>
            <person name="Bristow J."/>
            <person name="Eisen J.A."/>
            <person name="Markowitz V."/>
            <person name="Hugenholtz P."/>
            <person name="Kyrpides N.C."/>
            <person name="Klenk H.P."/>
        </authorList>
    </citation>
    <scope>NUCLEOTIDE SEQUENCE [LARGE SCALE GENOMIC DNA]</scope>
    <source>
        <strain evidence="2">ATCC 700848 / DSM 11109 / ASRB2</strain>
    </source>
</reference>
<dbReference type="InterPro" id="IPR019292">
    <property type="entry name" value="McrC"/>
</dbReference>
<evidence type="ECO:0000313" key="2">
    <source>
        <dbReference type="Proteomes" id="UP000000483"/>
    </source>
</evidence>
<gene>
    <name evidence="1" type="ordered locus">Desac_0881</name>
</gene>
<dbReference type="PANTHER" id="PTHR38733">
    <property type="entry name" value="PROTEIN MCRC"/>
    <property type="match status" value="1"/>
</dbReference>
<dbReference type="eggNOG" id="COG4268">
    <property type="taxonomic scope" value="Bacteria"/>
</dbReference>
<dbReference type="OrthoDB" id="251794at2"/>
<proteinExistence type="predicted"/>
<dbReference type="RefSeq" id="WP_013705870.1">
    <property type="nucleotide sequence ID" value="NC_015388.1"/>
</dbReference>
<accession>F2NGY6</accession>